<feature type="region of interest" description="Disordered" evidence="1">
    <location>
        <begin position="372"/>
        <end position="420"/>
    </location>
</feature>
<evidence type="ECO:0000256" key="1">
    <source>
        <dbReference type="SAM" id="MobiDB-lite"/>
    </source>
</evidence>
<gene>
    <name evidence="2" type="ORF">B1H20_20115</name>
</gene>
<dbReference type="RefSeq" id="WP_083193044.1">
    <property type="nucleotide sequence ID" value="NZ_CP020570.1"/>
</dbReference>
<sequence length="766" mass="83561">MGTDTKRAARQRSDLSRIKAWWRTLGGDRFAVLPPPNRSRYTQSDGHEDAAEMFAVRGISTDASFAYWHWQSHDAFDRDGDLTGELYLHWGGDHATVTAGLGDGPDGYRIVNGGPQGAFRLDRVTAVDGDGLPDPEDAAGVRQLLARLDTPSLRTAEAVEYAAPTPAEERWLHDRLWDLLPGERPAAEGTDAPATDATDLPATAPATDTPAATTASPQEPAAPDLTAPDLTAAARFVSPLEHRQALTPDETGRLLAAWRETYAGRLSTWSGWAPVLHALLRQEHPDSWDVAAALGPEASYVLAAHPSPRSLELLRAWALSGNGSAVRGWYRTHRTLREPDPHLAARTLSGELTAHTAPETTQTALLDALRTAEAEDRRTAEAEALRTAEAETDARRTADTGAPHTAEAATGARPTVTGRGAPADAALPLLATVRYATDDRLPRPLRVAAAAAARDTVERVREAAGRLPAAEAADALAAVERYEAARDDLLAGTGPDLTGYEGGLCDLYHHYRTLSPADVRWLRGRLADPSTGVQGIAFCLELLYAHGEAGRDDLEALLPRWKKELTKQYRTTYTEWRHPLTTLTCLALDLDHPAAADLLAWWAKPKPLWKNPVRLLTHLGAPDEAKAAELWEFIVSDGHDTGHLMTWVLLRARLDATHPLHVAERLIGDPAVREYVLHRVLIGVADPAQPLWHYAIDPRSHSWWRRAQEVADDPRLTDAARAIGLKAARDHHILRYPAQVRPVLTEGELADARAWAEARADRPAAD</sequence>
<reference evidence="2 3" key="1">
    <citation type="submission" date="2017-03" db="EMBL/GenBank/DDBJ databases">
        <title>Complete Genome Sequence of a natural compounds producer, Streptomyces violaceus S21.</title>
        <authorList>
            <person name="Zhong C."/>
            <person name="Zhao Z."/>
            <person name="Fu J."/>
            <person name="Zong G."/>
            <person name="Qin R."/>
            <person name="Cao G."/>
        </authorList>
    </citation>
    <scope>NUCLEOTIDE SEQUENCE [LARGE SCALE GENOMIC DNA]</scope>
    <source>
        <strain evidence="2 3">S21</strain>
    </source>
</reference>
<dbReference type="KEGG" id="svu:B1H20_20115"/>
<feature type="compositionally biased region" description="Basic and acidic residues" evidence="1">
    <location>
        <begin position="372"/>
        <end position="398"/>
    </location>
</feature>
<dbReference type="AlphaFoldDB" id="A0A1V0UEM4"/>
<feature type="compositionally biased region" description="Low complexity" evidence="1">
    <location>
        <begin position="187"/>
        <end position="215"/>
    </location>
</feature>
<dbReference type="Proteomes" id="UP000192445">
    <property type="component" value="Chromosome"/>
</dbReference>
<feature type="region of interest" description="Disordered" evidence="1">
    <location>
        <begin position="183"/>
        <end position="225"/>
    </location>
</feature>
<dbReference type="OrthoDB" id="3923306at2"/>
<protein>
    <submittedName>
        <fullName evidence="2">Uncharacterized protein</fullName>
    </submittedName>
</protein>
<evidence type="ECO:0000313" key="2">
    <source>
        <dbReference type="EMBL" id="ARF63422.1"/>
    </source>
</evidence>
<evidence type="ECO:0000313" key="3">
    <source>
        <dbReference type="Proteomes" id="UP000192445"/>
    </source>
</evidence>
<dbReference type="STRING" id="1935.B1H20_20115"/>
<organism evidence="2 3">
    <name type="scientific">Streptomyces violaceoruber</name>
    <dbReference type="NCBI Taxonomy" id="1935"/>
    <lineage>
        <taxon>Bacteria</taxon>
        <taxon>Bacillati</taxon>
        <taxon>Actinomycetota</taxon>
        <taxon>Actinomycetes</taxon>
        <taxon>Kitasatosporales</taxon>
        <taxon>Streptomycetaceae</taxon>
        <taxon>Streptomyces</taxon>
        <taxon>Streptomyces violaceoruber group</taxon>
    </lineage>
</organism>
<name>A0A1V0UEM4_STRVN</name>
<proteinExistence type="predicted"/>
<dbReference type="EMBL" id="CP020570">
    <property type="protein sequence ID" value="ARF63422.1"/>
    <property type="molecule type" value="Genomic_DNA"/>
</dbReference>
<accession>A0A1V0UEM4</accession>